<dbReference type="SMART" id="SM00027">
    <property type="entry name" value="EH"/>
    <property type="match status" value="2"/>
</dbReference>
<dbReference type="InterPro" id="IPR011992">
    <property type="entry name" value="EF-hand-dom_pair"/>
</dbReference>
<dbReference type="InParanoid" id="A0A067PTN5"/>
<dbReference type="Proteomes" id="UP000027265">
    <property type="component" value="Unassembled WGS sequence"/>
</dbReference>
<feature type="compositionally biased region" description="Pro residues" evidence="1">
    <location>
        <begin position="220"/>
        <end position="230"/>
    </location>
</feature>
<feature type="compositionally biased region" description="Low complexity" evidence="1">
    <location>
        <begin position="354"/>
        <end position="364"/>
    </location>
</feature>
<feature type="compositionally biased region" description="Low complexity" evidence="1">
    <location>
        <begin position="282"/>
        <end position="296"/>
    </location>
</feature>
<dbReference type="GO" id="GO:0006897">
    <property type="term" value="P:endocytosis"/>
    <property type="evidence" value="ECO:0007669"/>
    <property type="project" value="TreeGrafter"/>
</dbReference>
<dbReference type="OrthoDB" id="2691608at2759"/>
<dbReference type="GO" id="GO:0005886">
    <property type="term" value="C:plasma membrane"/>
    <property type="evidence" value="ECO:0007669"/>
    <property type="project" value="TreeGrafter"/>
</dbReference>
<dbReference type="Gene3D" id="1.10.238.10">
    <property type="entry name" value="EF-hand"/>
    <property type="match status" value="2"/>
</dbReference>
<feature type="compositionally biased region" description="Pro residues" evidence="1">
    <location>
        <begin position="742"/>
        <end position="783"/>
    </location>
</feature>
<dbReference type="HOGENOM" id="CLU_297188_0_0_1"/>
<sequence>MTASPTSAELELVDKIFAHPSVETSGYLDGDVAVHIFLDSELPNATLRDVWDLAESSQGGRLSRIETAIAVRLMGWAQAGKTVTKELINTPGPLPYITGVSTPLPPLTSEDKGKFHKIFTGAKPVDGVLDEGAVRALLPKSNLPSERLHQIRSLADPSHSGSFDFPSFCIAMYLVQACMLGKLETVPPIIPRSIREKAMQTGDFNPFPALSSSGISPLRPTAPPKPPKPAPNSTGNQRPRPPIAPKPLLASPDIATSTSTPPRSARAGVVAAAVARMTQAATSVSPVTPSPQQTQQTHRRVMSGPADVMLSRANTVVPSRTLPTPDEDPPEPPASAPPATTSATAQAIQRRLASRSTISSGSPSRAIASPQPPNLLESPLDEEPAPTTSLLASAAAQAVQNRVTLRSPATPGARPDPPPISQHSNQPERQPPDAPSSPAASVFSQVPVRRRRRELVRNRASYGPPGLRAWVQSNGLNRPLQRECDLRRLEERLDVRLDRDDQVDRALHMHFVPSAADRKLAVEEAINDIADAATGMARLSDALFAGFVIRPEWDVNQPLQPSKVEVEVISTRQFKMNPEYKKVLDRAVEVLQQTIGVPHILGYRDRLQMVQPEPGYVLDAHTKAMQNQDVTLDPTVQGDHVEGFVLGPSLQRLSTPARTPLQPTIEEDRLEGFSQDPGLQRLSTPACTPQPPPPPPPAMSSPVSERAPNMRRSSSLARQEALLSSLMPPIPNIPPSTRASPSLPPISPSPPSPPRPTLVLRPPPVPPTPTRSNDPSPPLPPIPAGLLHLHDSHLHRSLPPTPRPASAIPARRPTPPPAPTVVRSPSLGGSPQPASPPINNTNRNQATHRDITPASRAPPAPIDTNIRRQNSVIRDGDSRNRAPPPINTRTTDQTLSSPDGDWVHTPLGSPTTPIQRLPDLPPPDYYSTDVTRFQFAEPIHQFLVECGLTATGFARIDEVMSYEPSAWKFGFEDAGLTSDQAQHLVDIYLACLDPDTRDVVETAAAAALLRQWDT</sequence>
<accession>A0A067PTN5</accession>
<feature type="region of interest" description="Disordered" evidence="1">
    <location>
        <begin position="407"/>
        <end position="448"/>
    </location>
</feature>
<dbReference type="InterPro" id="IPR000261">
    <property type="entry name" value="EH_dom"/>
</dbReference>
<dbReference type="PROSITE" id="PS50031">
    <property type="entry name" value="EH"/>
    <property type="match status" value="2"/>
</dbReference>
<dbReference type="GO" id="GO:0016197">
    <property type="term" value="P:endosomal transport"/>
    <property type="evidence" value="ECO:0007669"/>
    <property type="project" value="TreeGrafter"/>
</dbReference>
<feature type="compositionally biased region" description="Pro residues" evidence="1">
    <location>
        <begin position="688"/>
        <end position="699"/>
    </location>
</feature>
<feature type="region of interest" description="Disordered" evidence="1">
    <location>
        <begin position="318"/>
        <end position="385"/>
    </location>
</feature>
<evidence type="ECO:0000313" key="4">
    <source>
        <dbReference type="Proteomes" id="UP000027265"/>
    </source>
</evidence>
<dbReference type="AlphaFoldDB" id="A0A067PTN5"/>
<gene>
    <name evidence="3" type="ORF">JAAARDRAFT_177256</name>
</gene>
<evidence type="ECO:0000313" key="3">
    <source>
        <dbReference type="EMBL" id="KDQ58089.1"/>
    </source>
</evidence>
<proteinExistence type="predicted"/>
<keyword evidence="4" id="KW-1185">Reference proteome</keyword>
<feature type="region of interest" description="Disordered" evidence="1">
    <location>
        <begin position="675"/>
        <end position="921"/>
    </location>
</feature>
<feature type="region of interest" description="Disordered" evidence="1">
    <location>
        <begin position="202"/>
        <end position="301"/>
    </location>
</feature>
<dbReference type="PANTHER" id="PTHR11216">
    <property type="entry name" value="EH DOMAIN"/>
    <property type="match status" value="1"/>
</dbReference>
<dbReference type="SUPFAM" id="SSF47473">
    <property type="entry name" value="EF-hand"/>
    <property type="match status" value="2"/>
</dbReference>
<dbReference type="GO" id="GO:0005737">
    <property type="term" value="C:cytoplasm"/>
    <property type="evidence" value="ECO:0007669"/>
    <property type="project" value="TreeGrafter"/>
</dbReference>
<feature type="domain" description="EH" evidence="2">
    <location>
        <begin position="9"/>
        <end position="95"/>
    </location>
</feature>
<feature type="compositionally biased region" description="Low complexity" evidence="1">
    <location>
        <begin position="436"/>
        <end position="447"/>
    </location>
</feature>
<feature type="domain" description="EH" evidence="2">
    <location>
        <begin position="111"/>
        <end position="201"/>
    </location>
</feature>
<dbReference type="STRING" id="933084.A0A067PTN5"/>
<name>A0A067PTN5_9AGAM</name>
<evidence type="ECO:0000256" key="1">
    <source>
        <dbReference type="SAM" id="MobiDB-lite"/>
    </source>
</evidence>
<protein>
    <recommendedName>
        <fullName evidence="2">EH domain-containing protein</fullName>
    </recommendedName>
</protein>
<dbReference type="Pfam" id="PF12763">
    <property type="entry name" value="EH"/>
    <property type="match status" value="2"/>
</dbReference>
<feature type="compositionally biased region" description="Polar residues" evidence="1">
    <location>
        <begin position="887"/>
        <end position="897"/>
    </location>
</feature>
<reference evidence="4" key="1">
    <citation type="journal article" date="2014" name="Proc. Natl. Acad. Sci. U.S.A.">
        <title>Extensive sampling of basidiomycete genomes demonstrates inadequacy of the white-rot/brown-rot paradigm for wood decay fungi.</title>
        <authorList>
            <person name="Riley R."/>
            <person name="Salamov A.A."/>
            <person name="Brown D.W."/>
            <person name="Nagy L.G."/>
            <person name="Floudas D."/>
            <person name="Held B.W."/>
            <person name="Levasseur A."/>
            <person name="Lombard V."/>
            <person name="Morin E."/>
            <person name="Otillar R."/>
            <person name="Lindquist E.A."/>
            <person name="Sun H."/>
            <person name="LaButti K.M."/>
            <person name="Schmutz J."/>
            <person name="Jabbour D."/>
            <person name="Luo H."/>
            <person name="Baker S.E."/>
            <person name="Pisabarro A.G."/>
            <person name="Walton J.D."/>
            <person name="Blanchette R.A."/>
            <person name="Henrissat B."/>
            <person name="Martin F."/>
            <person name="Cullen D."/>
            <person name="Hibbett D.S."/>
            <person name="Grigoriev I.V."/>
        </authorList>
    </citation>
    <scope>NUCLEOTIDE SEQUENCE [LARGE SCALE GENOMIC DNA]</scope>
    <source>
        <strain evidence="4">MUCL 33604</strain>
    </source>
</reference>
<feature type="compositionally biased region" description="Low complexity" evidence="1">
    <location>
        <begin position="263"/>
        <end position="275"/>
    </location>
</feature>
<organism evidence="3 4">
    <name type="scientific">Jaapia argillacea MUCL 33604</name>
    <dbReference type="NCBI Taxonomy" id="933084"/>
    <lineage>
        <taxon>Eukaryota</taxon>
        <taxon>Fungi</taxon>
        <taxon>Dikarya</taxon>
        <taxon>Basidiomycota</taxon>
        <taxon>Agaricomycotina</taxon>
        <taxon>Agaricomycetes</taxon>
        <taxon>Agaricomycetidae</taxon>
        <taxon>Jaapiales</taxon>
        <taxon>Jaapiaceae</taxon>
        <taxon>Jaapia</taxon>
    </lineage>
</organism>
<evidence type="ECO:0000259" key="2">
    <source>
        <dbReference type="PROSITE" id="PS50031"/>
    </source>
</evidence>
<dbReference type="EMBL" id="KL197718">
    <property type="protein sequence ID" value="KDQ58089.1"/>
    <property type="molecule type" value="Genomic_DNA"/>
</dbReference>